<dbReference type="AlphaFoldDB" id="A0AAD9S326"/>
<dbReference type="Pfam" id="PF06985">
    <property type="entry name" value="HET"/>
    <property type="match status" value="1"/>
</dbReference>
<dbReference type="InterPro" id="IPR010730">
    <property type="entry name" value="HET"/>
</dbReference>
<comment type="caution">
    <text evidence="2">The sequence shown here is derived from an EMBL/GenBank/DDBJ whole genome shotgun (WGS) entry which is preliminary data.</text>
</comment>
<organism evidence="2 3">
    <name type="scientific">Phomopsis amygdali</name>
    <name type="common">Fusicoccum amygdali</name>
    <dbReference type="NCBI Taxonomy" id="1214568"/>
    <lineage>
        <taxon>Eukaryota</taxon>
        <taxon>Fungi</taxon>
        <taxon>Dikarya</taxon>
        <taxon>Ascomycota</taxon>
        <taxon>Pezizomycotina</taxon>
        <taxon>Sordariomycetes</taxon>
        <taxon>Sordariomycetidae</taxon>
        <taxon>Diaporthales</taxon>
        <taxon>Diaporthaceae</taxon>
        <taxon>Diaporthe</taxon>
    </lineage>
</organism>
<name>A0AAD9S326_PHOAM</name>
<dbReference type="EMBL" id="JAUJFL010000009">
    <property type="protein sequence ID" value="KAK2597935.1"/>
    <property type="molecule type" value="Genomic_DNA"/>
</dbReference>
<protein>
    <recommendedName>
        <fullName evidence="1">Heterokaryon incompatibility domain-containing protein</fullName>
    </recommendedName>
</protein>
<gene>
    <name evidence="2" type="ORF">N8I77_012687</name>
</gene>
<accession>A0AAD9S326</accession>
<feature type="domain" description="Heterokaryon incompatibility" evidence="1">
    <location>
        <begin position="229"/>
        <end position="379"/>
    </location>
</feature>
<reference evidence="2" key="1">
    <citation type="submission" date="2023-06" db="EMBL/GenBank/DDBJ databases">
        <authorList>
            <person name="Noh H."/>
        </authorList>
    </citation>
    <scope>NUCLEOTIDE SEQUENCE</scope>
    <source>
        <strain evidence="2">DUCC20226</strain>
    </source>
</reference>
<evidence type="ECO:0000313" key="2">
    <source>
        <dbReference type="EMBL" id="KAK2597935.1"/>
    </source>
</evidence>
<evidence type="ECO:0000313" key="3">
    <source>
        <dbReference type="Proteomes" id="UP001265746"/>
    </source>
</evidence>
<dbReference type="PANTHER" id="PTHR33112:SF16">
    <property type="entry name" value="HETEROKARYON INCOMPATIBILITY DOMAIN-CONTAINING PROTEIN"/>
    <property type="match status" value="1"/>
</dbReference>
<keyword evidence="3" id="KW-1185">Reference proteome</keyword>
<dbReference type="PANTHER" id="PTHR33112">
    <property type="entry name" value="DOMAIN PROTEIN, PUTATIVE-RELATED"/>
    <property type="match status" value="1"/>
</dbReference>
<sequence length="694" mass="77217">MTLCDLCLTVPFSALPRLPQEHRSVTRVADHAENTHLFFMAGDEIASPTAELPDPIGFPFHKNLHALELSAKSCPLCHIAQIGARAWIDRLEDAAKNNKSFIEFHKGRNTVPTEERLWLTACDDGKQGFHLWVKSPNVAHGLYLLAAVRFCVESTSPLAGEFPVRPLERDSASEASLEFVASWLQECAIEHTSGICSEESTTLPTRILDIGSQGDVIKLVDGIHQSGKYASLSYCWGKSPPYLTSRDNMEARRVGFNIHEMPQTFIDAIIIARRLGLRYLWIDSLCICQDDASDWARESARMIDVYSNAHVVIAANRSDDCTGGCFHSRAARPSSVFRLPGGSDDVTAILLFASDQESAFSGGDFRDEPLVGRGWALQERVLGKRVVHYNSRQVYFECARGIVAEDGSGLSKKRRGYHQRPVATMDPLNDDKQNLSSWNLLVWNYGGRRLSKPTDKLPAMSGLARLFHGRIGGDYVAGLWSKALMEGLAWQPLGRRGPASRDQYTGPSWSWASFDGIAATGLNPGWVDVADILEWHVDLKHEANPFGEVENAWVRIRGPVVQLRHSTQESNEHEARLGRAGLRPLPRVCTPHTESENGLIMTPDHSAITSTSEWKDWRLEVLLLGGYEEKWGQESCSDDEDTSTAIGSFYGLVVTGVGDEQTEKRRRVGFMFVDGKEGSIIRDDEKKWKTVTLV</sequence>
<proteinExistence type="predicted"/>
<evidence type="ECO:0000259" key="1">
    <source>
        <dbReference type="Pfam" id="PF06985"/>
    </source>
</evidence>
<dbReference type="Proteomes" id="UP001265746">
    <property type="component" value="Unassembled WGS sequence"/>
</dbReference>